<sequence>MSALTHPYTYAPPLLTILMLPQDPQDMPPMLPPHVLPHPHHLPCLCSCRNLKICLQSRHPMSALTHPYASSHLPLTMLTLPQDPQDMPPKPATHLHDHPSLHLCTPSAYHAYTPAGPSRYASNASTPCLPSPILMLTHAYQLPCLCSRSTLKICLRQKHLIYVLSPPYFLCGLPSLLSCIRSIGYDGFLAYNTITEIC</sequence>
<comment type="caution">
    <text evidence="1">The sequence shown here is derived from an EMBL/GenBank/DDBJ whole genome shotgun (WGS) entry which is preliminary data.</text>
</comment>
<dbReference type="AlphaFoldDB" id="A0A9Q3H3Y7"/>
<gene>
    <name evidence="1" type="ORF">O181_029927</name>
</gene>
<name>A0A9Q3H3Y7_9BASI</name>
<dbReference type="Proteomes" id="UP000765509">
    <property type="component" value="Unassembled WGS sequence"/>
</dbReference>
<keyword evidence="2" id="KW-1185">Reference proteome</keyword>
<dbReference type="EMBL" id="AVOT02010464">
    <property type="protein sequence ID" value="MBW0490212.1"/>
    <property type="molecule type" value="Genomic_DNA"/>
</dbReference>
<evidence type="ECO:0000313" key="1">
    <source>
        <dbReference type="EMBL" id="MBW0490212.1"/>
    </source>
</evidence>
<accession>A0A9Q3H3Y7</accession>
<evidence type="ECO:0000313" key="2">
    <source>
        <dbReference type="Proteomes" id="UP000765509"/>
    </source>
</evidence>
<reference evidence="1" key="1">
    <citation type="submission" date="2021-03" db="EMBL/GenBank/DDBJ databases">
        <title>Draft genome sequence of rust myrtle Austropuccinia psidii MF-1, a brazilian biotype.</title>
        <authorList>
            <person name="Quecine M.C."/>
            <person name="Pachon D.M.R."/>
            <person name="Bonatelli M.L."/>
            <person name="Correr F.H."/>
            <person name="Franceschini L.M."/>
            <person name="Leite T.F."/>
            <person name="Margarido G.R.A."/>
            <person name="Almeida C.A."/>
            <person name="Ferrarezi J.A."/>
            <person name="Labate C.A."/>
        </authorList>
    </citation>
    <scope>NUCLEOTIDE SEQUENCE</scope>
    <source>
        <strain evidence="1">MF-1</strain>
    </source>
</reference>
<protein>
    <submittedName>
        <fullName evidence="1">Uncharacterized protein</fullName>
    </submittedName>
</protein>
<proteinExistence type="predicted"/>
<organism evidence="1 2">
    <name type="scientific">Austropuccinia psidii MF-1</name>
    <dbReference type="NCBI Taxonomy" id="1389203"/>
    <lineage>
        <taxon>Eukaryota</taxon>
        <taxon>Fungi</taxon>
        <taxon>Dikarya</taxon>
        <taxon>Basidiomycota</taxon>
        <taxon>Pucciniomycotina</taxon>
        <taxon>Pucciniomycetes</taxon>
        <taxon>Pucciniales</taxon>
        <taxon>Sphaerophragmiaceae</taxon>
        <taxon>Austropuccinia</taxon>
    </lineage>
</organism>